<dbReference type="eggNOG" id="COG1404">
    <property type="taxonomic scope" value="Bacteria"/>
</dbReference>
<keyword evidence="3 5" id="KW-0378">Hydrolase</keyword>
<dbReference type="CDD" id="cd07473">
    <property type="entry name" value="Peptidases_S8_Subtilisin_like"/>
    <property type="match status" value="1"/>
</dbReference>
<organism evidence="7 8">
    <name type="scientific">Halobacteriovorax marinus (strain ATCC BAA-682 / DSM 15412 / SJ)</name>
    <name type="common">Bacteriovorax marinus</name>
    <dbReference type="NCBI Taxonomy" id="862908"/>
    <lineage>
        <taxon>Bacteria</taxon>
        <taxon>Pseudomonadati</taxon>
        <taxon>Bdellovibrionota</taxon>
        <taxon>Bacteriovoracia</taxon>
        <taxon>Bacteriovoracales</taxon>
        <taxon>Halobacteriovoraceae</taxon>
        <taxon>Halobacteriovorax</taxon>
    </lineage>
</organism>
<dbReference type="InterPro" id="IPR036852">
    <property type="entry name" value="Peptidase_S8/S53_dom_sf"/>
</dbReference>
<name>E1X555_HALMS</name>
<dbReference type="InterPro" id="IPR051048">
    <property type="entry name" value="Peptidase_S8/S53_subtilisin"/>
</dbReference>
<feature type="active site" description="Charge relay system" evidence="5">
    <location>
        <position position="176"/>
    </location>
</feature>
<dbReference type="Gene3D" id="3.40.50.200">
    <property type="entry name" value="Peptidase S8/S53 domain"/>
    <property type="match status" value="1"/>
</dbReference>
<dbReference type="STRING" id="862908.BMS_0619"/>
<dbReference type="PRINTS" id="PR00723">
    <property type="entry name" value="SUBTILISIN"/>
</dbReference>
<evidence type="ECO:0000313" key="7">
    <source>
        <dbReference type="EMBL" id="CBW25526.1"/>
    </source>
</evidence>
<feature type="domain" description="Peptidase S8/S53" evidence="6">
    <location>
        <begin position="122"/>
        <end position="372"/>
    </location>
</feature>
<dbReference type="OrthoDB" id="5288185at2"/>
<dbReference type="InterPro" id="IPR000209">
    <property type="entry name" value="Peptidase_S8/S53_dom"/>
</dbReference>
<dbReference type="PROSITE" id="PS00136">
    <property type="entry name" value="SUBTILASE_ASP"/>
    <property type="match status" value="1"/>
</dbReference>
<dbReference type="Pfam" id="PF00082">
    <property type="entry name" value="Peptidase_S8"/>
    <property type="match status" value="1"/>
</dbReference>
<dbReference type="InterPro" id="IPR023827">
    <property type="entry name" value="Peptidase_S8_Asp-AS"/>
</dbReference>
<dbReference type="PANTHER" id="PTHR43399">
    <property type="entry name" value="SUBTILISIN-RELATED"/>
    <property type="match status" value="1"/>
</dbReference>
<dbReference type="Proteomes" id="UP000008963">
    <property type="component" value="Chromosome"/>
</dbReference>
<dbReference type="GO" id="GO:0006508">
    <property type="term" value="P:proteolysis"/>
    <property type="evidence" value="ECO:0007669"/>
    <property type="project" value="UniProtKB-KW"/>
</dbReference>
<evidence type="ECO:0000256" key="4">
    <source>
        <dbReference type="ARBA" id="ARBA00022825"/>
    </source>
</evidence>
<feature type="active site" description="Charge relay system" evidence="5">
    <location>
        <position position="330"/>
    </location>
</feature>
<dbReference type="EMBL" id="FQ312005">
    <property type="protein sequence ID" value="CBW25526.1"/>
    <property type="molecule type" value="Genomic_DNA"/>
</dbReference>
<comment type="similarity">
    <text evidence="1 5">Belongs to the peptidase S8 family.</text>
</comment>
<accession>E1X555</accession>
<evidence type="ECO:0000256" key="3">
    <source>
        <dbReference type="ARBA" id="ARBA00022801"/>
    </source>
</evidence>
<gene>
    <name evidence="7" type="ordered locus">BMS_0619</name>
</gene>
<evidence type="ECO:0000256" key="2">
    <source>
        <dbReference type="ARBA" id="ARBA00022670"/>
    </source>
</evidence>
<dbReference type="GO" id="GO:0004252">
    <property type="term" value="F:serine-type endopeptidase activity"/>
    <property type="evidence" value="ECO:0007669"/>
    <property type="project" value="UniProtKB-UniRule"/>
</dbReference>
<dbReference type="SUPFAM" id="SSF52743">
    <property type="entry name" value="Subtilisin-like"/>
    <property type="match status" value="1"/>
</dbReference>
<evidence type="ECO:0000256" key="1">
    <source>
        <dbReference type="ARBA" id="ARBA00011073"/>
    </source>
</evidence>
<keyword evidence="4 5" id="KW-0720">Serine protease</keyword>
<dbReference type="RefSeq" id="WP_014243313.1">
    <property type="nucleotide sequence ID" value="NC_016620.1"/>
</dbReference>
<feature type="active site" description="Charge relay system" evidence="5">
    <location>
        <position position="130"/>
    </location>
</feature>
<evidence type="ECO:0000256" key="5">
    <source>
        <dbReference type="PROSITE-ProRule" id="PRU01240"/>
    </source>
</evidence>
<evidence type="ECO:0000259" key="6">
    <source>
        <dbReference type="Pfam" id="PF00082"/>
    </source>
</evidence>
<keyword evidence="8" id="KW-1185">Reference proteome</keyword>
<dbReference type="InterPro" id="IPR034204">
    <property type="entry name" value="PfSUB1-like_cat_dom"/>
</dbReference>
<dbReference type="PROSITE" id="PS51892">
    <property type="entry name" value="SUBTILASE"/>
    <property type="match status" value="1"/>
</dbReference>
<proteinExistence type="inferred from homology"/>
<dbReference type="PATRIC" id="fig|862908.3.peg.594"/>
<dbReference type="HOGENOM" id="CLU_637380_0_0_7"/>
<dbReference type="KEGG" id="bmx:BMS_0619"/>
<protein>
    <submittedName>
        <fullName evidence="7">Exported serine protease</fullName>
    </submittedName>
</protein>
<dbReference type="AlphaFoldDB" id="E1X555"/>
<reference evidence="8" key="1">
    <citation type="journal article" date="2013" name="ISME J.">
        <title>A small predatory core genome in the divergent marine Bacteriovorax marinus SJ and the terrestrial Bdellovibrio bacteriovorus.</title>
        <authorList>
            <person name="Crossman L.C."/>
            <person name="Chen H."/>
            <person name="Cerdeno-Tarraga A.M."/>
            <person name="Brooks K."/>
            <person name="Quail M.A."/>
            <person name="Pineiro S.A."/>
            <person name="Hobley L."/>
            <person name="Sockett R.E."/>
            <person name="Bentley S.D."/>
            <person name="Parkhill J."/>
            <person name="Williams H.N."/>
            <person name="Stine O.C."/>
        </authorList>
    </citation>
    <scope>NUCLEOTIDE SEQUENCE [LARGE SCALE GENOMIC DNA]</scope>
    <source>
        <strain evidence="8">ATCC BAA-682 / DSM 15412 / SJ</strain>
    </source>
</reference>
<sequence>MYSIETFQKRLIIIAMEIHLMSQTFRPKITNVLLTLGLTLSLGTATSYADAGKARKSSLSPEMLKKVTKKKYFKPSEAVVRDADSLDLTLLKSTYASWGVDPDNKSSSINLIEAWRNYKKKKDIVVAVIDTGIDPEHPFLKNNIHVLQGHESLLNYGVDFSKGRTALNKPNDDHGHGTHVAGIIKSVFPKVQILTLKYYNRNANGQDNLNSTIEALEYAVNKGVDIINYSGGGPEPDRRELEILKKAEEKGILVVAAAGNEESNIDNKDNAYYPASYGLKNIITVTAHNQSKQVLSSSNFGKKTVDISAPGYRIKSALPHSRSGYLTGTSQATAFVSGVTALIKSHYPQLSAEELKMIIKKSAKQEITLSEKCSSGGRLDASKAHTLAAEFTRESSEPTNIAKDSKVKREVAQKFNEKKEKGKIFLRRAN</sequence>
<keyword evidence="2 5" id="KW-0645">Protease</keyword>
<dbReference type="InterPro" id="IPR015500">
    <property type="entry name" value="Peptidase_S8_subtilisin-rel"/>
</dbReference>
<dbReference type="PANTHER" id="PTHR43399:SF4">
    <property type="entry name" value="CELL WALL-ASSOCIATED PROTEASE"/>
    <property type="match status" value="1"/>
</dbReference>
<evidence type="ECO:0000313" key="8">
    <source>
        <dbReference type="Proteomes" id="UP000008963"/>
    </source>
</evidence>